<comment type="similarity">
    <text evidence="9">Belongs to the tRNA nucleotidyltransferase/poly(A) polymerase family.</text>
</comment>
<dbReference type="SUPFAM" id="SSF81301">
    <property type="entry name" value="Nucleotidyltransferase"/>
    <property type="match status" value="1"/>
</dbReference>
<keyword evidence="6" id="KW-0547">Nucleotide-binding</keyword>
<dbReference type="InterPro" id="IPR050264">
    <property type="entry name" value="Bact_CCA-adding_enz_type3_sf"/>
</dbReference>
<dbReference type="InterPro" id="IPR043519">
    <property type="entry name" value="NT_sf"/>
</dbReference>
<feature type="domain" description="Poly A polymerase head" evidence="10">
    <location>
        <begin position="24"/>
        <end position="144"/>
    </location>
</feature>
<dbReference type="GO" id="GO:0046872">
    <property type="term" value="F:metal ion binding"/>
    <property type="evidence" value="ECO:0007669"/>
    <property type="project" value="UniProtKB-KW"/>
</dbReference>
<evidence type="ECO:0000256" key="5">
    <source>
        <dbReference type="ARBA" id="ARBA00022723"/>
    </source>
</evidence>
<dbReference type="EMBL" id="CP040058">
    <property type="protein sequence ID" value="QCP33923.1"/>
    <property type="molecule type" value="Genomic_DNA"/>
</dbReference>
<dbReference type="NCBIfam" id="NF009814">
    <property type="entry name" value="PRK13299.1"/>
    <property type="match status" value="1"/>
</dbReference>
<dbReference type="Gene3D" id="3.30.460.10">
    <property type="entry name" value="Beta Polymerase, domain 2"/>
    <property type="match status" value="1"/>
</dbReference>
<evidence type="ECO:0000256" key="9">
    <source>
        <dbReference type="RuleBase" id="RU003953"/>
    </source>
</evidence>
<sequence>MFKIVIPEKAKQIINQLEQAGYEAYVVGGPVRDCILGKCPMDWDITTSASPYQVKEIFSYTIDTGIAHGTVTVMMDREPFEVTTYRVDGEYKDHRRPEEVCFTKSLKEDLLRRDFTINAMAYNDRDGLIDYYGGVEDLKRKVIRCVGQASKRFDEDALRILRALRFQAQLGFTIEDQTKQAVREQAKYLKDISAERIQVELTKLLLSKHPETILDAYELGVTSVVLPEFDRMMETPQNNPHHRYSVGVHTVEALKNAEADHILRWTMLLHDVGKPDARVEGPDKDRFQGHHVIGEEMARKILRRLKFDNQTVKQVTKLVYWHDIRFGSAKEVNKRTVRRWASKLSVPLFEKLLKVQQADILAQSSFMLEEKQEILDRTAVLFEEIKKEKDCLKVKDLALDGKDLISLGMKPGKELGEMLNELLELVLDDPGKNSREILTQAVKEKRGKQ</sequence>
<dbReference type="EC" id="2.7.7.72" evidence="13"/>
<keyword evidence="8 9" id="KW-0694">RNA-binding</keyword>
<evidence type="ECO:0000256" key="6">
    <source>
        <dbReference type="ARBA" id="ARBA00022741"/>
    </source>
</evidence>
<evidence type="ECO:0000313" key="14">
    <source>
        <dbReference type="Proteomes" id="UP000298653"/>
    </source>
</evidence>
<gene>
    <name evidence="13" type="ORF">AR1Y2_0469</name>
</gene>
<keyword evidence="3" id="KW-0819">tRNA processing</keyword>
<dbReference type="OrthoDB" id="9805698at2"/>
<reference evidence="13 14" key="1">
    <citation type="submission" date="2019-05" db="EMBL/GenBank/DDBJ databases">
        <title>Complete genome sequencing of Anaerostipes rhamnosivorans.</title>
        <authorList>
            <person name="Bui T.P.N."/>
            <person name="de Vos W.M."/>
        </authorList>
    </citation>
    <scope>NUCLEOTIDE SEQUENCE [LARGE SCALE GENOMIC DNA]</scope>
    <source>
        <strain evidence="13 14">1y2</strain>
    </source>
</reference>
<dbReference type="Gene3D" id="1.10.246.80">
    <property type="match status" value="1"/>
</dbReference>
<dbReference type="GO" id="GO:0000166">
    <property type="term" value="F:nucleotide binding"/>
    <property type="evidence" value="ECO:0007669"/>
    <property type="project" value="UniProtKB-KW"/>
</dbReference>
<evidence type="ECO:0000256" key="8">
    <source>
        <dbReference type="ARBA" id="ARBA00022884"/>
    </source>
</evidence>
<comment type="cofactor">
    <cofactor evidence="1">
        <name>Mg(2+)</name>
        <dbReference type="ChEBI" id="CHEBI:18420"/>
    </cofactor>
</comment>
<dbReference type="InterPro" id="IPR032828">
    <property type="entry name" value="PolyA_RNA-bd"/>
</dbReference>
<organism evidence="13 14">
    <name type="scientific">Anaerostipes rhamnosivorans</name>
    <dbReference type="NCBI Taxonomy" id="1229621"/>
    <lineage>
        <taxon>Bacteria</taxon>
        <taxon>Bacillati</taxon>
        <taxon>Bacillota</taxon>
        <taxon>Clostridia</taxon>
        <taxon>Lachnospirales</taxon>
        <taxon>Lachnospiraceae</taxon>
        <taxon>Anaerostipes</taxon>
    </lineage>
</organism>
<dbReference type="CDD" id="cd00077">
    <property type="entry name" value="HDc"/>
    <property type="match status" value="1"/>
</dbReference>
<feature type="domain" description="tRNA nucleotidyltransferase/poly(A) polymerase RNA and SrmB- binding" evidence="11">
    <location>
        <begin position="171"/>
        <end position="232"/>
    </location>
</feature>
<dbReference type="KEGG" id="arf:AR1Y2_0469"/>
<protein>
    <submittedName>
        <fullName evidence="13">tRNA nucleotidyltransferase</fullName>
        <ecNumber evidence="13">2.7.7.72</ecNumber>
    </submittedName>
</protein>
<dbReference type="GO" id="GO:0004810">
    <property type="term" value="F:CCA tRNA nucleotidyltransferase activity"/>
    <property type="evidence" value="ECO:0007669"/>
    <property type="project" value="UniProtKB-EC"/>
</dbReference>
<dbReference type="Pfam" id="PF01743">
    <property type="entry name" value="PolyA_pol"/>
    <property type="match status" value="1"/>
</dbReference>
<dbReference type="InterPro" id="IPR003607">
    <property type="entry name" value="HD/PDEase_dom"/>
</dbReference>
<dbReference type="RefSeq" id="WP_137327528.1">
    <property type="nucleotide sequence ID" value="NZ_CP040058.1"/>
</dbReference>
<evidence type="ECO:0000313" key="13">
    <source>
        <dbReference type="EMBL" id="QCP33923.1"/>
    </source>
</evidence>
<dbReference type="GO" id="GO:0008033">
    <property type="term" value="P:tRNA processing"/>
    <property type="evidence" value="ECO:0007669"/>
    <property type="project" value="UniProtKB-KW"/>
</dbReference>
<dbReference type="InterPro" id="IPR002646">
    <property type="entry name" value="PolA_pol_head_dom"/>
</dbReference>
<dbReference type="Pfam" id="PF12627">
    <property type="entry name" value="PolyA_pol_RNAbd"/>
    <property type="match status" value="1"/>
</dbReference>
<evidence type="ECO:0000259" key="11">
    <source>
        <dbReference type="Pfam" id="PF12627"/>
    </source>
</evidence>
<evidence type="ECO:0000256" key="3">
    <source>
        <dbReference type="ARBA" id="ARBA00022694"/>
    </source>
</evidence>
<dbReference type="NCBIfam" id="TIGR00277">
    <property type="entry name" value="HDIG"/>
    <property type="match status" value="1"/>
</dbReference>
<accession>A0A4P8IDT0</accession>
<dbReference type="Pfam" id="PF13735">
    <property type="entry name" value="tRNA_NucTran2_2"/>
    <property type="match status" value="1"/>
</dbReference>
<dbReference type="InterPro" id="IPR032810">
    <property type="entry name" value="CCA-adding_enz_C"/>
</dbReference>
<evidence type="ECO:0000256" key="4">
    <source>
        <dbReference type="ARBA" id="ARBA00022695"/>
    </source>
</evidence>
<dbReference type="PANTHER" id="PTHR46173:SF1">
    <property type="entry name" value="CCA TRNA NUCLEOTIDYLTRANSFERASE 1, MITOCHONDRIAL"/>
    <property type="match status" value="1"/>
</dbReference>
<proteinExistence type="inferred from homology"/>
<evidence type="ECO:0000256" key="7">
    <source>
        <dbReference type="ARBA" id="ARBA00022842"/>
    </source>
</evidence>
<dbReference type="Proteomes" id="UP000298653">
    <property type="component" value="Chromosome"/>
</dbReference>
<keyword evidence="4 13" id="KW-0548">Nucleotidyltransferase</keyword>
<keyword evidence="7" id="KW-0460">Magnesium</keyword>
<evidence type="ECO:0000256" key="2">
    <source>
        <dbReference type="ARBA" id="ARBA00022679"/>
    </source>
</evidence>
<dbReference type="Gene3D" id="1.10.3090.10">
    <property type="entry name" value="cca-adding enzyme, domain 2"/>
    <property type="match status" value="1"/>
</dbReference>
<keyword evidence="14" id="KW-1185">Reference proteome</keyword>
<keyword evidence="2 9" id="KW-0808">Transferase</keyword>
<dbReference type="InterPro" id="IPR006675">
    <property type="entry name" value="HDIG_dom"/>
</dbReference>
<evidence type="ECO:0000259" key="12">
    <source>
        <dbReference type="Pfam" id="PF13735"/>
    </source>
</evidence>
<feature type="domain" description="CCA-adding enzyme C-terminal" evidence="12">
    <location>
        <begin position="295"/>
        <end position="441"/>
    </location>
</feature>
<name>A0A4P8IDT0_9FIRM</name>
<dbReference type="GO" id="GO:0000049">
    <property type="term" value="F:tRNA binding"/>
    <property type="evidence" value="ECO:0007669"/>
    <property type="project" value="TreeGrafter"/>
</dbReference>
<dbReference type="CDD" id="cd05398">
    <property type="entry name" value="NT_ClassII-CCAase"/>
    <property type="match status" value="1"/>
</dbReference>
<evidence type="ECO:0000259" key="10">
    <source>
        <dbReference type="Pfam" id="PF01743"/>
    </source>
</evidence>
<dbReference type="PANTHER" id="PTHR46173">
    <property type="entry name" value="CCA TRNA NUCLEOTIDYLTRANSFERASE 1, MITOCHONDRIAL"/>
    <property type="match status" value="1"/>
</dbReference>
<keyword evidence="5" id="KW-0479">Metal-binding</keyword>
<evidence type="ECO:0000256" key="1">
    <source>
        <dbReference type="ARBA" id="ARBA00001946"/>
    </source>
</evidence>
<dbReference type="SUPFAM" id="SSF81891">
    <property type="entry name" value="Poly A polymerase C-terminal region-like"/>
    <property type="match status" value="1"/>
</dbReference>
<dbReference type="AlphaFoldDB" id="A0A4P8IDT0"/>